<feature type="chain" id="PRO_5008101013" evidence="7">
    <location>
        <begin position="19"/>
        <end position="352"/>
    </location>
</feature>
<dbReference type="PROSITE" id="PS51677">
    <property type="entry name" value="NODB"/>
    <property type="match status" value="1"/>
</dbReference>
<dbReference type="Pfam" id="PF01522">
    <property type="entry name" value="Polysacc_deac_1"/>
    <property type="match status" value="1"/>
</dbReference>
<feature type="domain" description="NodB homology" evidence="8">
    <location>
        <begin position="57"/>
        <end position="253"/>
    </location>
</feature>
<dbReference type="PANTHER" id="PTHR46471:SF4">
    <property type="entry name" value="CHITIN DEACETYLASE"/>
    <property type="match status" value="1"/>
</dbReference>
<accession>A0A179EY19</accession>
<evidence type="ECO:0000313" key="9">
    <source>
        <dbReference type="EMBL" id="OAQ57743.1"/>
    </source>
</evidence>
<keyword evidence="3 7" id="KW-0732">Signal</keyword>
<dbReference type="GO" id="GO:0046872">
    <property type="term" value="F:metal ion binding"/>
    <property type="evidence" value="ECO:0007669"/>
    <property type="project" value="UniProtKB-KW"/>
</dbReference>
<comment type="cofactor">
    <cofactor evidence="1">
        <name>Co(2+)</name>
        <dbReference type="ChEBI" id="CHEBI:48828"/>
    </cofactor>
</comment>
<keyword evidence="6" id="KW-0170">Cobalt</keyword>
<keyword evidence="4" id="KW-0378">Hydrolase</keyword>
<dbReference type="GO" id="GO:0005975">
    <property type="term" value="P:carbohydrate metabolic process"/>
    <property type="evidence" value="ECO:0007669"/>
    <property type="project" value="InterPro"/>
</dbReference>
<gene>
    <name evidence="9" type="ORF">VFPPC_12006</name>
</gene>
<dbReference type="OrthoDB" id="407355at2759"/>
<dbReference type="RefSeq" id="XP_018136027.1">
    <property type="nucleotide sequence ID" value="XM_018290022.1"/>
</dbReference>
<dbReference type="EMBL" id="LSBJ02000015">
    <property type="protein sequence ID" value="OAQ57743.1"/>
    <property type="molecule type" value="Genomic_DNA"/>
</dbReference>
<protein>
    <submittedName>
        <fullName evidence="9">Chitin deacetylase</fullName>
    </submittedName>
</protein>
<dbReference type="KEGG" id="pchm:VFPPC_12006"/>
<comment type="caution">
    <text evidence="9">The sequence shown here is derived from an EMBL/GenBank/DDBJ whole genome shotgun (WGS) entry which is preliminary data.</text>
</comment>
<dbReference type="InterPro" id="IPR011330">
    <property type="entry name" value="Glyco_hydro/deAcase_b/a-brl"/>
</dbReference>
<evidence type="ECO:0000256" key="6">
    <source>
        <dbReference type="ARBA" id="ARBA00023285"/>
    </source>
</evidence>
<keyword evidence="2" id="KW-0479">Metal-binding</keyword>
<sequence>MSLLAIMISAVSLVSAGAANHEGLTDRESIQWTENVARPHVGTVTYGTIINHCKSPGLIALAFDDGPWVFTNQLLDLLDQLGVQATFFVTGYNLGKGRIDDCKRPWPSIMYRMYDSGQQIASHTWTHQNLDRVNHKTQETEIIYNEMAFRTLFGWFPSYVRPPYLECTAKSGCQDLLGNLGYHIITSNVDTKDYLNDSPSQIQKSKDIFAENISKESSKNSYIVLAHDTHNQTATNLTAFMVQVAKDRGYKLVTVGECLGDPKENWYRSVRNGRYSCKSTGGSVIADSSMPAKLVTTIATAPTSTTGMDPTSTQWGPSAQTKAASPGVELASACLRYICLGVIVFVLGMRVL</sequence>
<evidence type="ECO:0000256" key="7">
    <source>
        <dbReference type="SAM" id="SignalP"/>
    </source>
</evidence>
<dbReference type="AlphaFoldDB" id="A0A179EY19"/>
<dbReference type="CDD" id="cd10951">
    <property type="entry name" value="CE4_ClCDA_like"/>
    <property type="match status" value="1"/>
</dbReference>
<dbReference type="InterPro" id="IPR002509">
    <property type="entry name" value="NODB_dom"/>
</dbReference>
<dbReference type="BRENDA" id="3.5.1.41">
    <property type="organism ID" value="9663"/>
</dbReference>
<dbReference type="SUPFAM" id="SSF88713">
    <property type="entry name" value="Glycoside hydrolase/deacetylase"/>
    <property type="match status" value="1"/>
</dbReference>
<evidence type="ECO:0000256" key="4">
    <source>
        <dbReference type="ARBA" id="ARBA00022801"/>
    </source>
</evidence>
<proteinExistence type="predicted"/>
<evidence type="ECO:0000313" key="10">
    <source>
        <dbReference type="Proteomes" id="UP000078397"/>
    </source>
</evidence>
<dbReference type="Gene3D" id="3.20.20.370">
    <property type="entry name" value="Glycoside hydrolase/deacetylase"/>
    <property type="match status" value="1"/>
</dbReference>
<reference evidence="9 10" key="1">
    <citation type="journal article" date="2016" name="PLoS Pathog.">
        <title>Biosynthesis of antibiotic leucinostatins in bio-control fungus Purpureocillium lilacinum and their inhibition on phytophthora revealed by genome mining.</title>
        <authorList>
            <person name="Wang G."/>
            <person name="Liu Z."/>
            <person name="Lin R."/>
            <person name="Li E."/>
            <person name="Mao Z."/>
            <person name="Ling J."/>
            <person name="Yang Y."/>
            <person name="Yin W.B."/>
            <person name="Xie B."/>
        </authorList>
    </citation>
    <scope>NUCLEOTIDE SEQUENCE [LARGE SCALE GENOMIC DNA]</scope>
    <source>
        <strain evidence="9">170</strain>
    </source>
</reference>
<feature type="signal peptide" evidence="7">
    <location>
        <begin position="1"/>
        <end position="18"/>
    </location>
</feature>
<dbReference type="Proteomes" id="UP000078397">
    <property type="component" value="Unassembled WGS sequence"/>
</dbReference>
<organism evidence="9 10">
    <name type="scientific">Pochonia chlamydosporia 170</name>
    <dbReference type="NCBI Taxonomy" id="1380566"/>
    <lineage>
        <taxon>Eukaryota</taxon>
        <taxon>Fungi</taxon>
        <taxon>Dikarya</taxon>
        <taxon>Ascomycota</taxon>
        <taxon>Pezizomycotina</taxon>
        <taxon>Sordariomycetes</taxon>
        <taxon>Hypocreomycetidae</taxon>
        <taxon>Hypocreales</taxon>
        <taxon>Clavicipitaceae</taxon>
        <taxon>Pochonia</taxon>
    </lineage>
</organism>
<dbReference type="STRING" id="1380566.A0A179EY19"/>
<evidence type="ECO:0000256" key="1">
    <source>
        <dbReference type="ARBA" id="ARBA00001941"/>
    </source>
</evidence>
<dbReference type="SMR" id="A0A179EY19"/>
<dbReference type="GeneID" id="28854016"/>
<keyword evidence="10" id="KW-1185">Reference proteome</keyword>
<keyword evidence="5" id="KW-0119">Carbohydrate metabolism</keyword>
<dbReference type="PANTHER" id="PTHR46471">
    <property type="entry name" value="CHITIN DEACETYLASE"/>
    <property type="match status" value="1"/>
</dbReference>
<dbReference type="GO" id="GO:0016810">
    <property type="term" value="F:hydrolase activity, acting on carbon-nitrogen (but not peptide) bonds"/>
    <property type="evidence" value="ECO:0007669"/>
    <property type="project" value="InterPro"/>
</dbReference>
<name>A0A179EY19_METCM</name>
<evidence type="ECO:0000256" key="3">
    <source>
        <dbReference type="ARBA" id="ARBA00022729"/>
    </source>
</evidence>
<evidence type="ECO:0000256" key="2">
    <source>
        <dbReference type="ARBA" id="ARBA00022723"/>
    </source>
</evidence>
<evidence type="ECO:0000256" key="5">
    <source>
        <dbReference type="ARBA" id="ARBA00023277"/>
    </source>
</evidence>
<evidence type="ECO:0000259" key="8">
    <source>
        <dbReference type="PROSITE" id="PS51677"/>
    </source>
</evidence>